<dbReference type="NCBIfam" id="TIGR04131">
    <property type="entry name" value="Bac_Flav_CTERM"/>
    <property type="match status" value="1"/>
</dbReference>
<feature type="signal peptide" evidence="1">
    <location>
        <begin position="1"/>
        <end position="20"/>
    </location>
</feature>
<accession>A0ABX1GTZ0</accession>
<dbReference type="Gene3D" id="2.60.120.380">
    <property type="match status" value="1"/>
</dbReference>
<name>A0ABX1GTZ0_9FLAO</name>
<dbReference type="RefSeq" id="WP_168553239.1">
    <property type="nucleotide sequence ID" value="NZ_JAAWWL010000002.1"/>
</dbReference>
<proteinExistence type="predicted"/>
<evidence type="ECO:0000313" key="3">
    <source>
        <dbReference type="Proteomes" id="UP000718451"/>
    </source>
</evidence>
<dbReference type="InterPro" id="IPR026341">
    <property type="entry name" value="T9SS_type_B"/>
</dbReference>
<feature type="chain" id="PRO_5045932334" evidence="1">
    <location>
        <begin position="21"/>
        <end position="601"/>
    </location>
</feature>
<gene>
    <name evidence="2" type="ORF">HCU67_14125</name>
</gene>
<evidence type="ECO:0000256" key="1">
    <source>
        <dbReference type="SAM" id="SignalP"/>
    </source>
</evidence>
<dbReference type="Pfam" id="PF13585">
    <property type="entry name" value="CHU_C"/>
    <property type="match status" value="1"/>
</dbReference>
<comment type="caution">
    <text evidence="2">The sequence shown here is derived from an EMBL/GenBank/DDBJ whole genome shotgun (WGS) entry which is preliminary data.</text>
</comment>
<keyword evidence="3" id="KW-1185">Reference proteome</keyword>
<protein>
    <submittedName>
        <fullName evidence="2">T9SS type B sorting domain-containing protein</fullName>
    </submittedName>
</protein>
<reference evidence="2 3" key="1">
    <citation type="submission" date="2020-04" db="EMBL/GenBank/DDBJ databases">
        <authorList>
            <person name="Yoon J."/>
        </authorList>
    </citation>
    <scope>NUCLEOTIDE SEQUENCE [LARGE SCALE GENOMIC DNA]</scope>
    <source>
        <strain evidence="2 3">DJ-13</strain>
    </source>
</reference>
<dbReference type="Proteomes" id="UP000718451">
    <property type="component" value="Unassembled WGS sequence"/>
</dbReference>
<sequence>MRFECQLLLAFLILSLPLSGQVSPDCSSAVPICSNTPVNGGTLSYGVDDFNGAHSSGCLEVSTSGVIESNSAWYRFRTAASGQLGINIGHDSSEDWDFALYLADDCNTLGDPIRCNFFDNRDQNTFIGIGMDPSGDTANVQYEDWIQVEPGQDYFLFINNFSNNNSGFSIQFSGDVFTTNPTDALDCSIVSNLLGPPIAACENETVILDATTPNASSYAWYEDLGMGFNEILGANNATLQVLQDAFYRVRVITPTESIISDVQVAFNQVPVTQAVQDIIYCFDDSNSIFDLSAIDATARGPLAPQEFTVSYHSSQVDADLGLNPLPKEYQKTLGDETIFIRTTSVQNPKCYDSFQSFRLNALGVNISNIASEVSICENAASITIGEENPNPNFSYEWSTGELTPTIAVAGPGSYSLTVTNSHGMATCSQTQVINVLESLSPRIGSVQVNDLQSDNSVTIIPEFDGNYEFRLDDGRFQSSNRFNGVFPGEHTVTIIDLEGCGSITEPIVVMGFSNHFSPNGDGANENWQVEGLSAVNQPILSIYDRYGKLLAQLNDLNQSWDGLFNGQLLPASDYWFKLTYVNNTGNRVEAKYIQNHFSLRR</sequence>
<keyword evidence="1" id="KW-0732">Signal</keyword>
<evidence type="ECO:0000313" key="2">
    <source>
        <dbReference type="EMBL" id="NKI33089.1"/>
    </source>
</evidence>
<organism evidence="2 3">
    <name type="scientific">Croceivirga thetidis</name>
    <dbReference type="NCBI Taxonomy" id="2721623"/>
    <lineage>
        <taxon>Bacteria</taxon>
        <taxon>Pseudomonadati</taxon>
        <taxon>Bacteroidota</taxon>
        <taxon>Flavobacteriia</taxon>
        <taxon>Flavobacteriales</taxon>
        <taxon>Flavobacteriaceae</taxon>
        <taxon>Croceivirga</taxon>
    </lineage>
</organism>
<dbReference type="EMBL" id="JAAWWL010000002">
    <property type="protein sequence ID" value="NKI33089.1"/>
    <property type="molecule type" value="Genomic_DNA"/>
</dbReference>